<dbReference type="Proteomes" id="UP000887575">
    <property type="component" value="Unassembled WGS sequence"/>
</dbReference>
<evidence type="ECO:0000313" key="2">
    <source>
        <dbReference type="WBParaSite" id="MBELARI_LOCUS18049"/>
    </source>
</evidence>
<reference evidence="2" key="1">
    <citation type="submission" date="2024-02" db="UniProtKB">
        <authorList>
            <consortium name="WormBaseParasite"/>
        </authorList>
    </citation>
    <scope>IDENTIFICATION</scope>
</reference>
<dbReference type="Pfam" id="PF05511">
    <property type="entry name" value="ATP-synt_F6"/>
    <property type="match status" value="1"/>
</dbReference>
<evidence type="ECO:0008006" key="3">
    <source>
        <dbReference type="Google" id="ProtNLM"/>
    </source>
</evidence>
<protein>
    <recommendedName>
        <fullName evidence="3">ATP synthase-coupling factor 6, mitochondrial</fullName>
    </recommendedName>
</protein>
<keyword evidence="1" id="KW-1185">Reference proteome</keyword>
<evidence type="ECO:0000313" key="1">
    <source>
        <dbReference type="Proteomes" id="UP000887575"/>
    </source>
</evidence>
<proteinExistence type="predicted"/>
<dbReference type="WBParaSite" id="MBELARI_LOCUS18049">
    <property type="protein sequence ID" value="MBELARI_LOCUS18049"/>
    <property type="gene ID" value="MBELARI_LOCUS18049"/>
</dbReference>
<dbReference type="GO" id="GO:0015986">
    <property type="term" value="P:proton motive force-driven ATP synthesis"/>
    <property type="evidence" value="ECO:0007669"/>
    <property type="project" value="InterPro"/>
</dbReference>
<dbReference type="InterPro" id="IPR036204">
    <property type="entry name" value="ATP_synth_f6_sf_mt"/>
</dbReference>
<dbReference type="GO" id="GO:0045259">
    <property type="term" value="C:proton-transporting ATP synthase complex"/>
    <property type="evidence" value="ECO:0007669"/>
    <property type="project" value="InterPro"/>
</dbReference>
<name>A0AAF3EV46_9BILA</name>
<dbReference type="AlphaFoldDB" id="A0AAF3EV46"/>
<dbReference type="SUPFAM" id="SSF111357">
    <property type="entry name" value="Mitochondrial ATP synthase coupling factor 6"/>
    <property type="match status" value="1"/>
</dbReference>
<sequence length="128" mass="14068">MYRAVRTFSTTPICRKPDLVQQAFVNKIKEFGQKGGDLANSDPAVKKALQQELDRVATKYQFGNTADVGKLDVKLASAKVESSVKAELEGKTVQDLIAQVKAEEKRFIEQQASRRADEARKAAAAQGK</sequence>
<accession>A0AAF3EV46</accession>
<dbReference type="Gene3D" id="1.10.246.110">
    <property type="entry name" value="Mitochondrial ATP synthase-coupling factor 6"/>
    <property type="match status" value="1"/>
</dbReference>
<organism evidence="1 2">
    <name type="scientific">Mesorhabditis belari</name>
    <dbReference type="NCBI Taxonomy" id="2138241"/>
    <lineage>
        <taxon>Eukaryota</taxon>
        <taxon>Metazoa</taxon>
        <taxon>Ecdysozoa</taxon>
        <taxon>Nematoda</taxon>
        <taxon>Chromadorea</taxon>
        <taxon>Rhabditida</taxon>
        <taxon>Rhabditina</taxon>
        <taxon>Rhabditomorpha</taxon>
        <taxon>Rhabditoidea</taxon>
        <taxon>Rhabditidae</taxon>
        <taxon>Mesorhabditinae</taxon>
        <taxon>Mesorhabditis</taxon>
    </lineage>
</organism>
<dbReference type="InterPro" id="IPR008387">
    <property type="entry name" value="ATP_synth_f6_mt"/>
</dbReference>
<dbReference type="GO" id="GO:0015078">
    <property type="term" value="F:proton transmembrane transporter activity"/>
    <property type="evidence" value="ECO:0007669"/>
    <property type="project" value="InterPro"/>
</dbReference>